<dbReference type="Proteomes" id="UP000694892">
    <property type="component" value="Chromosome 6S"/>
</dbReference>
<evidence type="ECO:0000313" key="1">
    <source>
        <dbReference type="EMBL" id="OCT74410.1"/>
    </source>
</evidence>
<protein>
    <submittedName>
        <fullName evidence="1">Uncharacterized protein</fullName>
    </submittedName>
</protein>
<name>A0A974CJ58_XENLA</name>
<organism evidence="1 2">
    <name type="scientific">Xenopus laevis</name>
    <name type="common">African clawed frog</name>
    <dbReference type="NCBI Taxonomy" id="8355"/>
    <lineage>
        <taxon>Eukaryota</taxon>
        <taxon>Metazoa</taxon>
        <taxon>Chordata</taxon>
        <taxon>Craniata</taxon>
        <taxon>Vertebrata</taxon>
        <taxon>Euteleostomi</taxon>
        <taxon>Amphibia</taxon>
        <taxon>Batrachia</taxon>
        <taxon>Anura</taxon>
        <taxon>Pipoidea</taxon>
        <taxon>Pipidae</taxon>
        <taxon>Xenopodinae</taxon>
        <taxon>Xenopus</taxon>
        <taxon>Xenopus</taxon>
    </lineage>
</organism>
<reference evidence="2" key="1">
    <citation type="journal article" date="2016" name="Nature">
        <title>Genome evolution in the allotetraploid frog Xenopus laevis.</title>
        <authorList>
            <person name="Session A.M."/>
            <person name="Uno Y."/>
            <person name="Kwon T."/>
            <person name="Chapman J.A."/>
            <person name="Toyoda A."/>
            <person name="Takahashi S."/>
            <person name="Fukui A."/>
            <person name="Hikosaka A."/>
            <person name="Suzuki A."/>
            <person name="Kondo M."/>
            <person name="van Heeringen S.J."/>
            <person name="Quigley I."/>
            <person name="Heinz S."/>
            <person name="Ogino H."/>
            <person name="Ochi H."/>
            <person name="Hellsten U."/>
            <person name="Lyons J.B."/>
            <person name="Simakov O."/>
            <person name="Putnam N."/>
            <person name="Stites J."/>
            <person name="Kuroki Y."/>
            <person name="Tanaka T."/>
            <person name="Michiue T."/>
            <person name="Watanabe M."/>
            <person name="Bogdanovic O."/>
            <person name="Lister R."/>
            <person name="Georgiou G."/>
            <person name="Paranjpe S.S."/>
            <person name="van Kruijsbergen I."/>
            <person name="Shu S."/>
            <person name="Carlson J."/>
            <person name="Kinoshita T."/>
            <person name="Ohta Y."/>
            <person name="Mawaribuchi S."/>
            <person name="Jenkins J."/>
            <person name="Grimwood J."/>
            <person name="Schmutz J."/>
            <person name="Mitros T."/>
            <person name="Mozaffari S.V."/>
            <person name="Suzuki Y."/>
            <person name="Haramoto Y."/>
            <person name="Yamamoto T.S."/>
            <person name="Takagi C."/>
            <person name="Heald R."/>
            <person name="Miller K."/>
            <person name="Haudenschild C."/>
            <person name="Kitzman J."/>
            <person name="Nakayama T."/>
            <person name="Izutsu Y."/>
            <person name="Robert J."/>
            <person name="Fortriede J."/>
            <person name="Burns K."/>
            <person name="Lotay V."/>
            <person name="Karimi K."/>
            <person name="Yasuoka Y."/>
            <person name="Dichmann D.S."/>
            <person name="Flajnik M.F."/>
            <person name="Houston D.W."/>
            <person name="Shendure J."/>
            <person name="DuPasquier L."/>
            <person name="Vize P.D."/>
            <person name="Zorn A.M."/>
            <person name="Ito M."/>
            <person name="Marcotte E.M."/>
            <person name="Wallingford J.B."/>
            <person name="Ito Y."/>
            <person name="Asashima M."/>
            <person name="Ueno N."/>
            <person name="Matsuda Y."/>
            <person name="Veenstra G.J."/>
            <person name="Fujiyama A."/>
            <person name="Harland R.M."/>
            <person name="Taira M."/>
            <person name="Rokhsar D.S."/>
        </authorList>
    </citation>
    <scope>NUCLEOTIDE SEQUENCE [LARGE SCALE GENOMIC DNA]</scope>
    <source>
        <strain evidence="2">J</strain>
    </source>
</reference>
<dbReference type="EMBL" id="CM004477">
    <property type="protein sequence ID" value="OCT74410.1"/>
    <property type="molecule type" value="Genomic_DNA"/>
</dbReference>
<proteinExistence type="predicted"/>
<evidence type="ECO:0000313" key="2">
    <source>
        <dbReference type="Proteomes" id="UP000694892"/>
    </source>
</evidence>
<dbReference type="AlphaFoldDB" id="A0A974CJ58"/>
<accession>A0A974CJ58</accession>
<sequence>MDVLMNTFKSALFMDRTNLINGDRTNKAENLGVSWPLTFSMSYNVQFDKIGCIINKYLPVLHVDRDFKEIFDCGFRAVERKAPILGSILAPKSVY</sequence>
<gene>
    <name evidence="1" type="ORF">XELAEV_18033386mg</name>
</gene>